<evidence type="ECO:0000313" key="2">
    <source>
        <dbReference type="Proteomes" id="UP000287171"/>
    </source>
</evidence>
<organism evidence="1 2">
    <name type="scientific">Dictyobacter alpinus</name>
    <dbReference type="NCBI Taxonomy" id="2014873"/>
    <lineage>
        <taxon>Bacteria</taxon>
        <taxon>Bacillati</taxon>
        <taxon>Chloroflexota</taxon>
        <taxon>Ktedonobacteria</taxon>
        <taxon>Ktedonobacterales</taxon>
        <taxon>Dictyobacteraceae</taxon>
        <taxon>Dictyobacter</taxon>
    </lineage>
</organism>
<dbReference type="AlphaFoldDB" id="A0A402AZZ3"/>
<keyword evidence="2" id="KW-1185">Reference proteome</keyword>
<protein>
    <submittedName>
        <fullName evidence="1">Uncharacterized protein</fullName>
    </submittedName>
</protein>
<reference evidence="2" key="1">
    <citation type="submission" date="2018-12" db="EMBL/GenBank/DDBJ databases">
        <title>Tengunoibacter tsumagoiensis gen. nov., sp. nov., Dictyobacter kobayashii sp. nov., D. alpinus sp. nov., and D. joshuensis sp. nov. and description of Dictyobacteraceae fam. nov. within the order Ktedonobacterales isolated from Tengu-no-mugimeshi.</title>
        <authorList>
            <person name="Wang C.M."/>
            <person name="Zheng Y."/>
            <person name="Sakai Y."/>
            <person name="Toyoda A."/>
            <person name="Minakuchi Y."/>
            <person name="Abe K."/>
            <person name="Yokota A."/>
            <person name="Yabe S."/>
        </authorList>
    </citation>
    <scope>NUCLEOTIDE SEQUENCE [LARGE SCALE GENOMIC DNA]</scope>
    <source>
        <strain evidence="2">Uno16</strain>
    </source>
</reference>
<comment type="caution">
    <text evidence="1">The sequence shown here is derived from an EMBL/GenBank/DDBJ whole genome shotgun (WGS) entry which is preliminary data.</text>
</comment>
<sequence>MREQKRITSINFAQEMEELERDENVVEGLYSGQKWGFVLLLRAGQFIGNTRPHRS</sequence>
<accession>A0A402AZZ3</accession>
<proteinExistence type="predicted"/>
<name>A0A402AZZ3_9CHLR</name>
<gene>
    <name evidence="1" type="ORF">KDA_01600</name>
</gene>
<dbReference type="EMBL" id="BIFT01000001">
    <property type="protein sequence ID" value="GCE24676.1"/>
    <property type="molecule type" value="Genomic_DNA"/>
</dbReference>
<dbReference type="Proteomes" id="UP000287171">
    <property type="component" value="Unassembled WGS sequence"/>
</dbReference>
<evidence type="ECO:0000313" key="1">
    <source>
        <dbReference type="EMBL" id="GCE24676.1"/>
    </source>
</evidence>